<gene>
    <name evidence="4" type="ORF">GNP95_14520</name>
    <name evidence="3" type="ORF">J15TS10_21720</name>
    <name evidence="5" type="ORF">QNH46_02080</name>
</gene>
<dbReference type="EMBL" id="CP126084">
    <property type="protein sequence ID" value="WHX49503.1"/>
    <property type="molecule type" value="Genomic_DNA"/>
</dbReference>
<reference evidence="3 7" key="2">
    <citation type="submission" date="2021-03" db="EMBL/GenBank/DDBJ databases">
        <title>Antimicrobial resistance genes in bacteria isolated from Japanese honey, and their potential for conferring macrolide and lincosamide resistance in the American foulbrood pathogen Paenibacillus larvae.</title>
        <authorList>
            <person name="Okamoto M."/>
            <person name="Kumagai M."/>
            <person name="Kanamori H."/>
            <person name="Takamatsu D."/>
        </authorList>
    </citation>
    <scope>NUCLEOTIDE SEQUENCE [LARGE SCALE GENOMIC DNA]</scope>
    <source>
        <strain evidence="3 7">J15TS10</strain>
    </source>
</reference>
<evidence type="ECO:0000313" key="4">
    <source>
        <dbReference type="EMBL" id="MUG46204.1"/>
    </source>
</evidence>
<sequence length="149" mass="16678">MELKYEFYINAEPGKVWDALIQPEGTKAAFFGCTLRSTFEEGAAFAYVGPGAEGDETVHLYGEVLAFEPHKVFSGIEHPGPAYFDNHAELESRFTFTLEAVGQCTKLTLVNDRFTPNHPSLQKAEQSWWMILSGIKTYVETGSTLDFGW</sequence>
<reference evidence="5" key="3">
    <citation type="submission" date="2023-05" db="EMBL/GenBank/DDBJ databases">
        <title>Comparative genomics of Bacillaceae isolates and their secondary metabolite potential.</title>
        <authorList>
            <person name="Song L."/>
            <person name="Nielsen L.J."/>
            <person name="Mohite O."/>
            <person name="Xu X."/>
            <person name="Weber T."/>
            <person name="Kovacs A.T."/>
        </authorList>
    </citation>
    <scope>NUCLEOTIDE SEQUENCE</scope>
    <source>
        <strain evidence="5">B2_4</strain>
    </source>
</reference>
<dbReference type="InterPro" id="IPR023393">
    <property type="entry name" value="START-like_dom_sf"/>
</dbReference>
<dbReference type="Gene3D" id="3.30.530.20">
    <property type="match status" value="1"/>
</dbReference>
<reference evidence="4 6" key="1">
    <citation type="submission" date="2019-11" db="EMBL/GenBank/DDBJ databases">
        <title>Draft genome sequences of five Paenibacillus species of dairy origin.</title>
        <authorList>
            <person name="Olajide A.M."/>
            <person name="Chen S."/>
            <person name="Lapointe G."/>
        </authorList>
    </citation>
    <scope>NUCLEOTIDE SEQUENCE [LARGE SCALE GENOMIC DNA]</scope>
    <source>
        <strain evidence="4 6">12CR55</strain>
    </source>
</reference>
<evidence type="ECO:0000313" key="6">
    <source>
        <dbReference type="Proteomes" id="UP000447876"/>
    </source>
</evidence>
<accession>A0A7X2Z3Q6</accession>
<evidence type="ECO:0000313" key="7">
    <source>
        <dbReference type="Proteomes" id="UP000681290"/>
    </source>
</evidence>
<evidence type="ECO:0000256" key="1">
    <source>
        <dbReference type="ARBA" id="ARBA00006817"/>
    </source>
</evidence>
<organism evidence="4 6">
    <name type="scientific">Paenibacillus woosongensis</name>
    <dbReference type="NCBI Taxonomy" id="307580"/>
    <lineage>
        <taxon>Bacteria</taxon>
        <taxon>Bacillati</taxon>
        <taxon>Bacillota</taxon>
        <taxon>Bacilli</taxon>
        <taxon>Bacillales</taxon>
        <taxon>Paenibacillaceae</taxon>
        <taxon>Paenibacillus</taxon>
    </lineage>
</organism>
<protein>
    <submittedName>
        <fullName evidence="4">Polyketide cyclase</fullName>
    </submittedName>
    <submittedName>
        <fullName evidence="5">SRPBCC family protein</fullName>
    </submittedName>
</protein>
<dbReference type="KEGG" id="pwn:QNH46_02080"/>
<dbReference type="Proteomes" id="UP001177943">
    <property type="component" value="Chromosome"/>
</dbReference>
<dbReference type="AlphaFoldDB" id="A0A7X2Z3Q6"/>
<evidence type="ECO:0000313" key="3">
    <source>
        <dbReference type="EMBL" id="GIP58358.1"/>
    </source>
</evidence>
<dbReference type="OrthoDB" id="9800600at2"/>
<dbReference type="Pfam" id="PF08327">
    <property type="entry name" value="AHSA1"/>
    <property type="match status" value="1"/>
</dbReference>
<name>A0A7X2Z3Q6_9BACL</name>
<evidence type="ECO:0000259" key="2">
    <source>
        <dbReference type="Pfam" id="PF08327"/>
    </source>
</evidence>
<dbReference type="Proteomes" id="UP000447876">
    <property type="component" value="Unassembled WGS sequence"/>
</dbReference>
<comment type="similarity">
    <text evidence="1">Belongs to the AHA1 family.</text>
</comment>
<dbReference type="EMBL" id="BOSM01000003">
    <property type="protein sequence ID" value="GIP58358.1"/>
    <property type="molecule type" value="Genomic_DNA"/>
</dbReference>
<dbReference type="Proteomes" id="UP000681290">
    <property type="component" value="Unassembled WGS sequence"/>
</dbReference>
<feature type="domain" description="Activator of Hsp90 ATPase homologue 1/2-like C-terminal" evidence="2">
    <location>
        <begin position="10"/>
        <end position="140"/>
    </location>
</feature>
<dbReference type="InterPro" id="IPR013538">
    <property type="entry name" value="ASHA1/2-like_C"/>
</dbReference>
<proteinExistence type="inferred from homology"/>
<evidence type="ECO:0000313" key="5">
    <source>
        <dbReference type="EMBL" id="WHX49503.1"/>
    </source>
</evidence>
<dbReference type="CDD" id="cd08893">
    <property type="entry name" value="SRPBCC_CalC_Aha1-like_GntR-HTH"/>
    <property type="match status" value="1"/>
</dbReference>
<dbReference type="EMBL" id="WNZW01000005">
    <property type="protein sequence ID" value="MUG46204.1"/>
    <property type="molecule type" value="Genomic_DNA"/>
</dbReference>
<dbReference type="RefSeq" id="WP_155611604.1">
    <property type="nucleotide sequence ID" value="NZ_BOSM01000003.1"/>
</dbReference>
<dbReference type="SUPFAM" id="SSF55961">
    <property type="entry name" value="Bet v1-like"/>
    <property type="match status" value="1"/>
</dbReference>
<keyword evidence="7" id="KW-1185">Reference proteome</keyword>